<evidence type="ECO:0000313" key="4">
    <source>
        <dbReference type="WBParaSite" id="MCOS_0000366801-mRNA-1"/>
    </source>
</evidence>
<feature type="region of interest" description="Disordered" evidence="1">
    <location>
        <begin position="1"/>
        <end position="25"/>
    </location>
</feature>
<reference evidence="2 3" key="2">
    <citation type="submission" date="2018-10" db="EMBL/GenBank/DDBJ databases">
        <authorList>
            <consortium name="Pathogen Informatics"/>
        </authorList>
    </citation>
    <scope>NUCLEOTIDE SEQUENCE [LARGE SCALE GENOMIC DNA]</scope>
</reference>
<dbReference type="WBParaSite" id="MCOS_0000366801-mRNA-1">
    <property type="protein sequence ID" value="MCOS_0000366801-mRNA-1"/>
    <property type="gene ID" value="MCOS_0000366801"/>
</dbReference>
<keyword evidence="3" id="KW-1185">Reference proteome</keyword>
<dbReference type="EMBL" id="UXSR01000918">
    <property type="protein sequence ID" value="VDD77666.1"/>
    <property type="molecule type" value="Genomic_DNA"/>
</dbReference>
<organism evidence="4">
    <name type="scientific">Mesocestoides corti</name>
    <name type="common">Flatworm</name>
    <dbReference type="NCBI Taxonomy" id="53468"/>
    <lineage>
        <taxon>Eukaryota</taxon>
        <taxon>Metazoa</taxon>
        <taxon>Spiralia</taxon>
        <taxon>Lophotrochozoa</taxon>
        <taxon>Platyhelminthes</taxon>
        <taxon>Cestoda</taxon>
        <taxon>Eucestoda</taxon>
        <taxon>Cyclophyllidea</taxon>
        <taxon>Mesocestoididae</taxon>
        <taxon>Mesocestoides</taxon>
    </lineage>
</organism>
<gene>
    <name evidence="2" type="ORF">MCOS_LOCUS3669</name>
</gene>
<dbReference type="Proteomes" id="UP000267029">
    <property type="component" value="Unassembled WGS sequence"/>
</dbReference>
<reference evidence="4" key="1">
    <citation type="submission" date="2017-02" db="UniProtKB">
        <authorList>
            <consortium name="WormBaseParasite"/>
        </authorList>
    </citation>
    <scope>IDENTIFICATION</scope>
</reference>
<name>A0A0R3U9S0_MESCO</name>
<accession>A0A0R3U9S0</accession>
<evidence type="ECO:0000313" key="2">
    <source>
        <dbReference type="EMBL" id="VDD77666.1"/>
    </source>
</evidence>
<protein>
    <submittedName>
        <fullName evidence="2 4">Uncharacterized protein</fullName>
    </submittedName>
</protein>
<dbReference type="AlphaFoldDB" id="A0A0R3U9S0"/>
<evidence type="ECO:0000256" key="1">
    <source>
        <dbReference type="SAM" id="MobiDB-lite"/>
    </source>
</evidence>
<proteinExistence type="predicted"/>
<feature type="compositionally biased region" description="Polar residues" evidence="1">
    <location>
        <begin position="1"/>
        <end position="15"/>
    </location>
</feature>
<sequence length="103" mass="10806">MQISRPETASTTAPNDGSFKTPPRVVQNDVCPGAQRKATPSNINATKVAVDGFNSVSQNLTFDDASALDGQKQRTPANGSATVGIPQQRVCEASTPIKCTNCQ</sequence>
<evidence type="ECO:0000313" key="3">
    <source>
        <dbReference type="Proteomes" id="UP000267029"/>
    </source>
</evidence>